<evidence type="ECO:0000313" key="3">
    <source>
        <dbReference type="Proteomes" id="UP000266723"/>
    </source>
</evidence>
<evidence type="ECO:0008006" key="4">
    <source>
        <dbReference type="Google" id="ProtNLM"/>
    </source>
</evidence>
<keyword evidence="3" id="KW-1185">Reference proteome</keyword>
<comment type="caution">
    <text evidence="2">The sequence shown here is derived from an EMBL/GenBank/DDBJ whole genome shotgun (WGS) entry which is preliminary data.</text>
</comment>
<reference evidence="2 3" key="1">
    <citation type="journal article" date="2020" name="BMC Genomics">
        <title>Intraspecific diversification of the crop wild relative Brassica cretica Lam. using demographic model selection.</title>
        <authorList>
            <person name="Kioukis A."/>
            <person name="Michalopoulou V.A."/>
            <person name="Briers L."/>
            <person name="Pirintsos S."/>
            <person name="Studholme D.J."/>
            <person name="Pavlidis P."/>
            <person name="Sarris P.F."/>
        </authorList>
    </citation>
    <scope>NUCLEOTIDE SEQUENCE [LARGE SCALE GENOMIC DNA]</scope>
    <source>
        <strain evidence="3">cv. PFS-1207/04</strain>
    </source>
</reference>
<proteinExistence type="predicted"/>
<evidence type="ECO:0000256" key="1">
    <source>
        <dbReference type="SAM" id="MobiDB-lite"/>
    </source>
</evidence>
<organism evidence="2 3">
    <name type="scientific">Brassica cretica</name>
    <name type="common">Mustard</name>
    <dbReference type="NCBI Taxonomy" id="69181"/>
    <lineage>
        <taxon>Eukaryota</taxon>
        <taxon>Viridiplantae</taxon>
        <taxon>Streptophyta</taxon>
        <taxon>Embryophyta</taxon>
        <taxon>Tracheophyta</taxon>
        <taxon>Spermatophyta</taxon>
        <taxon>Magnoliopsida</taxon>
        <taxon>eudicotyledons</taxon>
        <taxon>Gunneridae</taxon>
        <taxon>Pentapetalae</taxon>
        <taxon>rosids</taxon>
        <taxon>malvids</taxon>
        <taxon>Brassicales</taxon>
        <taxon>Brassicaceae</taxon>
        <taxon>Brassiceae</taxon>
        <taxon>Brassica</taxon>
    </lineage>
</organism>
<name>A0ABQ7E105_BRACR</name>
<dbReference type="Proteomes" id="UP000266723">
    <property type="component" value="Unassembled WGS sequence"/>
</dbReference>
<feature type="region of interest" description="Disordered" evidence="1">
    <location>
        <begin position="1"/>
        <end position="104"/>
    </location>
</feature>
<evidence type="ECO:0000313" key="2">
    <source>
        <dbReference type="EMBL" id="KAF3590772.1"/>
    </source>
</evidence>
<accession>A0ABQ7E105</accession>
<feature type="compositionally biased region" description="Basic and acidic residues" evidence="1">
    <location>
        <begin position="36"/>
        <end position="61"/>
    </location>
</feature>
<dbReference type="EMBL" id="QGKV02000299">
    <property type="protein sequence ID" value="KAF3590772.1"/>
    <property type="molecule type" value="Genomic_DNA"/>
</dbReference>
<protein>
    <recommendedName>
        <fullName evidence="4">DUF4005 domain-containing protein</fullName>
    </recommendedName>
</protein>
<feature type="compositionally biased region" description="Basic and acidic residues" evidence="1">
    <location>
        <begin position="1"/>
        <end position="15"/>
    </location>
</feature>
<gene>
    <name evidence="2" type="ORF">DY000_02025313</name>
</gene>
<feature type="region of interest" description="Disordered" evidence="1">
    <location>
        <begin position="116"/>
        <end position="163"/>
    </location>
</feature>
<sequence>MEVHSDTVRVDEQPPRSHRRLPYKLFSYPPRAGTDSSHHFRQDTEERSLSTDNTERHHRSEIAANLKPGNPNLHSFAKMTSTKRKSERGKNQISSFKPYKPAPNHLKALNNLAKRLDKAEMSSDQTSLKLGLHRKQNPKPIPEAYQTGEGQTSGEAKGKLRYR</sequence>